<dbReference type="Proteomes" id="UP001197378">
    <property type="component" value="Unassembled WGS sequence"/>
</dbReference>
<evidence type="ECO:0000313" key="6">
    <source>
        <dbReference type="EMBL" id="MBU2788240.1"/>
    </source>
</evidence>
<dbReference type="InterPro" id="IPR007792">
    <property type="entry name" value="T4SS_VirB3/TrbD/AvhB"/>
</dbReference>
<dbReference type="EMBL" id="JAAXYO010000123">
    <property type="protein sequence ID" value="MBU2788240.1"/>
    <property type="molecule type" value="Genomic_DNA"/>
</dbReference>
<sequence>MYQSLVRPHLLMGAERGATMINAVFAMGVYFFTLSIPGIIVAVSLFVLVQAVLRHLAKSDAQMIALVQRARKYQSFYGDSASLDAKYREIPIAYVVAPTTRLLSLLTRQGTKRA</sequence>
<organism evidence="6 7">
    <name type="scientific">Igneacidithiobacillus copahuensis</name>
    <dbReference type="NCBI Taxonomy" id="2724909"/>
    <lineage>
        <taxon>Bacteria</taxon>
        <taxon>Pseudomonadati</taxon>
        <taxon>Pseudomonadota</taxon>
        <taxon>Acidithiobacillia</taxon>
        <taxon>Acidithiobacillales</taxon>
        <taxon>Acidithiobacillaceae</taxon>
        <taxon>Igneacidithiobacillus</taxon>
    </lineage>
</organism>
<feature type="transmembrane region" description="Helical" evidence="5">
    <location>
        <begin position="20"/>
        <end position="53"/>
    </location>
</feature>
<evidence type="ECO:0000256" key="3">
    <source>
        <dbReference type="ARBA" id="ARBA00022989"/>
    </source>
</evidence>
<comment type="caution">
    <text evidence="6">The sequence shown here is derived from an EMBL/GenBank/DDBJ whole genome shotgun (WGS) entry which is preliminary data.</text>
</comment>
<gene>
    <name evidence="6" type="ORF">HFQ13_08490</name>
</gene>
<protein>
    <submittedName>
        <fullName evidence="6">Uncharacterized protein</fullName>
    </submittedName>
</protein>
<evidence type="ECO:0000256" key="5">
    <source>
        <dbReference type="SAM" id="Phobius"/>
    </source>
</evidence>
<name>A0AAE3CK97_9PROT</name>
<keyword evidence="7" id="KW-1185">Reference proteome</keyword>
<evidence type="ECO:0000256" key="1">
    <source>
        <dbReference type="ARBA" id="ARBA00004370"/>
    </source>
</evidence>
<comment type="subcellular location">
    <subcellularLocation>
        <location evidence="1">Membrane</location>
    </subcellularLocation>
</comment>
<accession>A0AAE3CK97</accession>
<evidence type="ECO:0000256" key="2">
    <source>
        <dbReference type="ARBA" id="ARBA00022692"/>
    </source>
</evidence>
<evidence type="ECO:0000313" key="7">
    <source>
        <dbReference type="Proteomes" id="UP001197378"/>
    </source>
</evidence>
<dbReference type="GO" id="GO:0016020">
    <property type="term" value="C:membrane"/>
    <property type="evidence" value="ECO:0007669"/>
    <property type="project" value="UniProtKB-SubCell"/>
</dbReference>
<keyword evidence="2 5" id="KW-0812">Transmembrane</keyword>
<dbReference type="AlphaFoldDB" id="A0AAE3CK97"/>
<proteinExistence type="predicted"/>
<evidence type="ECO:0000256" key="4">
    <source>
        <dbReference type="ARBA" id="ARBA00023136"/>
    </source>
</evidence>
<dbReference type="Pfam" id="PF05101">
    <property type="entry name" value="VirB3"/>
    <property type="match status" value="1"/>
</dbReference>
<reference evidence="6" key="1">
    <citation type="journal article" date="2021" name="ISME J.">
        <title>Genomic evolution of the class Acidithiobacillia: deep-branching Proteobacteria living in extreme acidic conditions.</title>
        <authorList>
            <person name="Moya-Beltran A."/>
            <person name="Beard S."/>
            <person name="Rojas-Villalobos C."/>
            <person name="Issotta F."/>
            <person name="Gallardo Y."/>
            <person name="Ulloa R."/>
            <person name="Giaveno A."/>
            <person name="Degli Esposti M."/>
            <person name="Johnson D.B."/>
            <person name="Quatrini R."/>
        </authorList>
    </citation>
    <scope>NUCLEOTIDE SEQUENCE</scope>
    <source>
        <strain evidence="6">VAN18-1</strain>
    </source>
</reference>
<keyword evidence="3 5" id="KW-1133">Transmembrane helix</keyword>
<keyword evidence="4 5" id="KW-0472">Membrane</keyword>